<evidence type="ECO:0000313" key="1">
    <source>
        <dbReference type="EMBL" id="KAK9746729.1"/>
    </source>
</evidence>
<dbReference type="EMBL" id="JASPKY010000038">
    <property type="protein sequence ID" value="KAK9746729.1"/>
    <property type="molecule type" value="Genomic_DNA"/>
</dbReference>
<organism evidence="1 2">
    <name type="scientific">Popillia japonica</name>
    <name type="common">Japanese beetle</name>
    <dbReference type="NCBI Taxonomy" id="7064"/>
    <lineage>
        <taxon>Eukaryota</taxon>
        <taxon>Metazoa</taxon>
        <taxon>Ecdysozoa</taxon>
        <taxon>Arthropoda</taxon>
        <taxon>Hexapoda</taxon>
        <taxon>Insecta</taxon>
        <taxon>Pterygota</taxon>
        <taxon>Neoptera</taxon>
        <taxon>Endopterygota</taxon>
        <taxon>Coleoptera</taxon>
        <taxon>Polyphaga</taxon>
        <taxon>Scarabaeiformia</taxon>
        <taxon>Scarabaeidae</taxon>
        <taxon>Rutelinae</taxon>
        <taxon>Popillia</taxon>
    </lineage>
</organism>
<proteinExistence type="predicted"/>
<comment type="caution">
    <text evidence="1">The sequence shown here is derived from an EMBL/GenBank/DDBJ whole genome shotgun (WGS) entry which is preliminary data.</text>
</comment>
<evidence type="ECO:0000313" key="2">
    <source>
        <dbReference type="Proteomes" id="UP001458880"/>
    </source>
</evidence>
<keyword evidence="2" id="KW-1185">Reference proteome</keyword>
<protein>
    <submittedName>
        <fullName evidence="1">Uncharacterized protein</fullName>
    </submittedName>
</protein>
<sequence length="137" mass="16179">MISIPYWWSEIAKKREECNSVRRRLTRAGKRAGINMEGLTEPRETYKLKKKKEFAKQIRDAKERHWDSQELEEDIWGGAYKIVTKRLNILTPYELNIDRKRHVVKGLFPSTRKEWPDGCTDLNVTEFTVEELKIAAA</sequence>
<gene>
    <name evidence="1" type="ORF">QE152_g5981</name>
</gene>
<dbReference type="Proteomes" id="UP001458880">
    <property type="component" value="Unassembled WGS sequence"/>
</dbReference>
<accession>A0AAW1MGC4</accession>
<dbReference type="AlphaFoldDB" id="A0AAW1MGC4"/>
<reference evidence="1 2" key="1">
    <citation type="journal article" date="2024" name="BMC Genomics">
        <title>De novo assembly and annotation of Popillia japonica's genome with initial clues to its potential as an invasive pest.</title>
        <authorList>
            <person name="Cucini C."/>
            <person name="Boschi S."/>
            <person name="Funari R."/>
            <person name="Cardaioli E."/>
            <person name="Iannotti N."/>
            <person name="Marturano G."/>
            <person name="Paoli F."/>
            <person name="Bruttini M."/>
            <person name="Carapelli A."/>
            <person name="Frati F."/>
            <person name="Nardi F."/>
        </authorList>
    </citation>
    <scope>NUCLEOTIDE SEQUENCE [LARGE SCALE GENOMIC DNA]</scope>
    <source>
        <strain evidence="1">DMR45628</strain>
    </source>
</reference>
<name>A0AAW1MGC4_POPJA</name>